<dbReference type="InterPro" id="IPR040256">
    <property type="entry name" value="At4g02000-like"/>
</dbReference>
<feature type="compositionally biased region" description="Basic and acidic residues" evidence="1">
    <location>
        <begin position="160"/>
        <end position="171"/>
    </location>
</feature>
<reference evidence="2 3" key="1">
    <citation type="submission" date="2024-04" db="EMBL/GenBank/DDBJ databases">
        <authorList>
            <person name="Fracassetti M."/>
        </authorList>
    </citation>
    <scope>NUCLEOTIDE SEQUENCE [LARGE SCALE GENOMIC DNA]</scope>
</reference>
<sequence>MVVWVQFPGLPVHFYHKELLFTMGNLLGRSIKFDYLTQHQQRAKFARMVVEVDLSKPLVPRIRLDGRWQQVEYENLPVVCFECGIVGHTNVSCQSRDQGAKGASDLGALASAVVVAGGSSPESNAGFGPWMVVTRKSRRNQKDNATKGKTAEALAITNGQKKDGERKESENSGKSSSQRSGISLQKQRQQTGEIQAAKSEGKGKGKSKGKGKVMEAVGLAEKGLLGPKPKSGEASTSGPSNGSSKASFQTSQTLNPQQSARASSGLTGKVTGLAYPSGPATQTIDGENGTKIRIVETQPYQPPAPRVVDSDTPSAVSRMKS</sequence>
<feature type="compositionally biased region" description="Basic and acidic residues" evidence="1">
    <location>
        <begin position="140"/>
        <end position="150"/>
    </location>
</feature>
<protein>
    <recommendedName>
        <fullName evidence="4">CCHC-type domain-containing protein</fullName>
    </recommendedName>
</protein>
<dbReference type="PANTHER" id="PTHR31286">
    <property type="entry name" value="GLYCINE-RICH CELL WALL STRUCTURAL PROTEIN 1.8-LIKE"/>
    <property type="match status" value="1"/>
</dbReference>
<accession>A0AAV2E5Q4</accession>
<organism evidence="2 3">
    <name type="scientific">Linum trigynum</name>
    <dbReference type="NCBI Taxonomy" id="586398"/>
    <lineage>
        <taxon>Eukaryota</taxon>
        <taxon>Viridiplantae</taxon>
        <taxon>Streptophyta</taxon>
        <taxon>Embryophyta</taxon>
        <taxon>Tracheophyta</taxon>
        <taxon>Spermatophyta</taxon>
        <taxon>Magnoliopsida</taxon>
        <taxon>eudicotyledons</taxon>
        <taxon>Gunneridae</taxon>
        <taxon>Pentapetalae</taxon>
        <taxon>rosids</taxon>
        <taxon>fabids</taxon>
        <taxon>Malpighiales</taxon>
        <taxon>Linaceae</taxon>
        <taxon>Linum</taxon>
    </lineage>
</organism>
<evidence type="ECO:0000256" key="1">
    <source>
        <dbReference type="SAM" id="MobiDB-lite"/>
    </source>
</evidence>
<proteinExistence type="predicted"/>
<feature type="compositionally biased region" description="Low complexity" evidence="1">
    <location>
        <begin position="172"/>
        <end position="186"/>
    </location>
</feature>
<dbReference type="EMBL" id="OZ034817">
    <property type="protein sequence ID" value="CAL1381149.1"/>
    <property type="molecule type" value="Genomic_DNA"/>
</dbReference>
<keyword evidence="3" id="KW-1185">Reference proteome</keyword>
<dbReference type="Proteomes" id="UP001497516">
    <property type="component" value="Chromosome 4"/>
</dbReference>
<evidence type="ECO:0008006" key="4">
    <source>
        <dbReference type="Google" id="ProtNLM"/>
    </source>
</evidence>
<gene>
    <name evidence="2" type="ORF">LTRI10_LOCUS22550</name>
</gene>
<dbReference type="PANTHER" id="PTHR31286:SF99">
    <property type="entry name" value="DUF4283 DOMAIN-CONTAINING PROTEIN"/>
    <property type="match status" value="1"/>
</dbReference>
<feature type="compositionally biased region" description="Polar residues" evidence="1">
    <location>
        <begin position="233"/>
        <end position="266"/>
    </location>
</feature>
<evidence type="ECO:0000313" key="2">
    <source>
        <dbReference type="EMBL" id="CAL1381149.1"/>
    </source>
</evidence>
<feature type="region of interest" description="Disordered" evidence="1">
    <location>
        <begin position="136"/>
        <end position="321"/>
    </location>
</feature>
<evidence type="ECO:0000313" key="3">
    <source>
        <dbReference type="Proteomes" id="UP001497516"/>
    </source>
</evidence>
<name>A0AAV2E5Q4_9ROSI</name>
<dbReference type="AlphaFoldDB" id="A0AAV2E5Q4"/>